<accession>A0A9Q3BMW1</accession>
<evidence type="ECO:0000256" key="1">
    <source>
        <dbReference type="SAM" id="MobiDB-lite"/>
    </source>
</evidence>
<organism evidence="2 3">
    <name type="scientific">Austropuccinia psidii MF-1</name>
    <dbReference type="NCBI Taxonomy" id="1389203"/>
    <lineage>
        <taxon>Eukaryota</taxon>
        <taxon>Fungi</taxon>
        <taxon>Dikarya</taxon>
        <taxon>Basidiomycota</taxon>
        <taxon>Pucciniomycotina</taxon>
        <taxon>Pucciniomycetes</taxon>
        <taxon>Pucciniales</taxon>
        <taxon>Sphaerophragmiaceae</taxon>
        <taxon>Austropuccinia</taxon>
    </lineage>
</organism>
<evidence type="ECO:0000313" key="2">
    <source>
        <dbReference type="EMBL" id="MBW0468063.1"/>
    </source>
</evidence>
<feature type="compositionally biased region" description="Polar residues" evidence="1">
    <location>
        <begin position="21"/>
        <end position="30"/>
    </location>
</feature>
<protein>
    <submittedName>
        <fullName evidence="2">Uncharacterized protein</fullName>
    </submittedName>
</protein>
<dbReference type="AlphaFoldDB" id="A0A9Q3BMW1"/>
<name>A0A9Q3BMW1_9BASI</name>
<comment type="caution">
    <text evidence="2">The sequence shown here is derived from an EMBL/GenBank/DDBJ whole genome shotgun (WGS) entry which is preliminary data.</text>
</comment>
<gene>
    <name evidence="2" type="ORF">O181_007778</name>
</gene>
<keyword evidence="3" id="KW-1185">Reference proteome</keyword>
<reference evidence="2" key="1">
    <citation type="submission" date="2021-03" db="EMBL/GenBank/DDBJ databases">
        <title>Draft genome sequence of rust myrtle Austropuccinia psidii MF-1, a brazilian biotype.</title>
        <authorList>
            <person name="Quecine M.C."/>
            <person name="Pachon D.M.R."/>
            <person name="Bonatelli M.L."/>
            <person name="Correr F.H."/>
            <person name="Franceschini L.M."/>
            <person name="Leite T.F."/>
            <person name="Margarido G.R.A."/>
            <person name="Almeida C.A."/>
            <person name="Ferrarezi J.A."/>
            <person name="Labate C.A."/>
        </authorList>
    </citation>
    <scope>NUCLEOTIDE SEQUENCE</scope>
    <source>
        <strain evidence="2">MF-1</strain>
    </source>
</reference>
<evidence type="ECO:0000313" key="3">
    <source>
        <dbReference type="Proteomes" id="UP000765509"/>
    </source>
</evidence>
<proteinExistence type="predicted"/>
<feature type="region of interest" description="Disordered" evidence="1">
    <location>
        <begin position="1"/>
        <end position="33"/>
    </location>
</feature>
<sequence>MTPSKSSTEQLEQSIEEVENQDSSSETLELQPSRIRVIRPRHPTLISSDIGTANILSYQRRPRTNLTQIKVNKAPKSYNEALSGPNKERWEAAIQTKLDNMEKLNVWTPCPKSVDDKPITSTWAFKI</sequence>
<feature type="compositionally biased region" description="Polar residues" evidence="1">
    <location>
        <begin position="1"/>
        <end position="13"/>
    </location>
</feature>
<dbReference type="Proteomes" id="UP000765509">
    <property type="component" value="Unassembled WGS sequence"/>
</dbReference>
<dbReference type="OrthoDB" id="7691805at2759"/>
<dbReference type="EMBL" id="AVOT02001759">
    <property type="protein sequence ID" value="MBW0468063.1"/>
    <property type="molecule type" value="Genomic_DNA"/>
</dbReference>